<evidence type="ECO:0000256" key="1">
    <source>
        <dbReference type="ARBA" id="ARBA00006484"/>
    </source>
</evidence>
<dbReference type="CDD" id="cd05233">
    <property type="entry name" value="SDR_c"/>
    <property type="match status" value="1"/>
</dbReference>
<dbReference type="STRING" id="561184.SAMN05216376_113106"/>
<comment type="similarity">
    <text evidence="1">Belongs to the short-chain dehydrogenases/reductases (SDR) family.</text>
</comment>
<dbReference type="FunFam" id="3.40.50.720:FF:000084">
    <property type="entry name" value="Short-chain dehydrogenase reductase"/>
    <property type="match status" value="1"/>
</dbReference>
<dbReference type="EMBL" id="JSUQ01000044">
    <property type="protein sequence ID" value="KHQ49748.1"/>
    <property type="molecule type" value="Genomic_DNA"/>
</dbReference>
<dbReference type="InterPro" id="IPR020904">
    <property type="entry name" value="Sc_DH/Rdtase_CS"/>
</dbReference>
<gene>
    <name evidence="3" type="ORF">OA50_05711</name>
</gene>
<evidence type="ECO:0000256" key="2">
    <source>
        <dbReference type="ARBA" id="ARBA00023002"/>
    </source>
</evidence>
<dbReference type="PRINTS" id="PR00080">
    <property type="entry name" value="SDRFAMILY"/>
</dbReference>
<evidence type="ECO:0000313" key="3">
    <source>
        <dbReference type="EMBL" id="KHQ49748.1"/>
    </source>
</evidence>
<comment type="caution">
    <text evidence="3">The sequence shown here is derived from an EMBL/GenBank/DDBJ whole genome shotgun (WGS) entry which is preliminary data.</text>
</comment>
<dbReference type="AlphaFoldDB" id="A0A0B3RSK1"/>
<dbReference type="PANTHER" id="PTHR24321:SF8">
    <property type="entry name" value="ESTRADIOL 17-BETA-DEHYDROGENASE 8-RELATED"/>
    <property type="match status" value="1"/>
</dbReference>
<dbReference type="InterPro" id="IPR002347">
    <property type="entry name" value="SDR_fam"/>
</dbReference>
<proteinExistence type="inferred from homology"/>
<dbReference type="GO" id="GO:0016491">
    <property type="term" value="F:oxidoreductase activity"/>
    <property type="evidence" value="ECO:0007669"/>
    <property type="project" value="UniProtKB-KW"/>
</dbReference>
<dbReference type="PROSITE" id="PS00061">
    <property type="entry name" value="ADH_SHORT"/>
    <property type="match status" value="1"/>
</dbReference>
<dbReference type="PANTHER" id="PTHR24321">
    <property type="entry name" value="DEHYDROGENASES, SHORT CHAIN"/>
    <property type="match status" value="1"/>
</dbReference>
<evidence type="ECO:0000313" key="4">
    <source>
        <dbReference type="Proteomes" id="UP000030960"/>
    </source>
</evidence>
<keyword evidence="4" id="KW-1185">Reference proteome</keyword>
<dbReference type="Pfam" id="PF13561">
    <property type="entry name" value="adh_short_C2"/>
    <property type="match status" value="1"/>
</dbReference>
<sequence length="246" mass="25382">MMLQGRHILLTGAARGLGAEIARCLAGHGAELILADIAEDEGRATAKEVGAQFLPVDLGDPASITALAGSVSKATGGKLHGLVNNGAIATGIGGIGFEEIEIDSWDLVQRVNVRGTWLLTRAAAPMLRASGSGRVVNVASDTALWGAPNLMSYVASKGAVMSMTRSLARELGKDRVGVSAVAPGILTTESTDYVPEARHRQYSDGRAVPGPQAPGEITDVVAFLLSEGALTLTGQVLPVNNGFVFK</sequence>
<dbReference type="Proteomes" id="UP000030960">
    <property type="component" value="Unassembled WGS sequence"/>
</dbReference>
<dbReference type="InterPro" id="IPR036291">
    <property type="entry name" value="NAD(P)-bd_dom_sf"/>
</dbReference>
<dbReference type="PRINTS" id="PR00081">
    <property type="entry name" value="GDHRDH"/>
</dbReference>
<dbReference type="SUPFAM" id="SSF51735">
    <property type="entry name" value="NAD(P)-binding Rossmann-fold domains"/>
    <property type="match status" value="1"/>
</dbReference>
<organism evidence="3 4">
    <name type="scientific">Mameliella alba</name>
    <dbReference type="NCBI Taxonomy" id="561184"/>
    <lineage>
        <taxon>Bacteria</taxon>
        <taxon>Pseudomonadati</taxon>
        <taxon>Pseudomonadota</taxon>
        <taxon>Alphaproteobacteria</taxon>
        <taxon>Rhodobacterales</taxon>
        <taxon>Roseobacteraceae</taxon>
        <taxon>Mameliella</taxon>
    </lineage>
</organism>
<dbReference type="RefSeq" id="WP_223306356.1">
    <property type="nucleotide sequence ID" value="NZ_JSUQ01000044.1"/>
</dbReference>
<accession>A0A0B3RSK1</accession>
<reference evidence="3 4" key="1">
    <citation type="submission" date="2014-10" db="EMBL/GenBank/DDBJ databases">
        <title>Genome sequence of Ponticoccus sp. strain UMTAT08 isolated from clonal culture of toxic dinoflagellate Alexandrium tamiyavanichii.</title>
        <authorList>
            <person name="Gan H.Y."/>
            <person name="Muhd D.-D."/>
            <person name="Mohd Noor M.E."/>
            <person name="Yeong Y.S."/>
            <person name="Usup G."/>
        </authorList>
    </citation>
    <scope>NUCLEOTIDE SEQUENCE [LARGE SCALE GENOMIC DNA]</scope>
    <source>
        <strain evidence="3 4">UMTAT08</strain>
    </source>
</reference>
<dbReference type="Gene3D" id="3.40.50.720">
    <property type="entry name" value="NAD(P)-binding Rossmann-like Domain"/>
    <property type="match status" value="1"/>
</dbReference>
<protein>
    <submittedName>
        <fullName evidence="3">3-ketoacyl-ACP reductase</fullName>
    </submittedName>
</protein>
<name>A0A0B3RSK1_9RHOB</name>
<keyword evidence="2" id="KW-0560">Oxidoreductase</keyword>